<keyword evidence="4" id="KW-1185">Reference proteome</keyword>
<dbReference type="Pfam" id="PF00789">
    <property type="entry name" value="UBX"/>
    <property type="match status" value="1"/>
</dbReference>
<feature type="domain" description="UBX" evidence="2">
    <location>
        <begin position="262"/>
        <end position="340"/>
    </location>
</feature>
<dbReference type="GO" id="GO:0005634">
    <property type="term" value="C:nucleus"/>
    <property type="evidence" value="ECO:0007669"/>
    <property type="project" value="TreeGrafter"/>
</dbReference>
<dbReference type="PANTHER" id="PTHR23322:SF96">
    <property type="entry name" value="FAS-ASSOCIATED FACTOR 1"/>
    <property type="match status" value="1"/>
</dbReference>
<dbReference type="GO" id="GO:0043130">
    <property type="term" value="F:ubiquitin binding"/>
    <property type="evidence" value="ECO:0007669"/>
    <property type="project" value="TreeGrafter"/>
</dbReference>
<comment type="caution">
    <text evidence="3">The sequence shown here is derived from an EMBL/GenBank/DDBJ whole genome shotgun (WGS) entry which is preliminary data.</text>
</comment>
<gene>
    <name evidence="3" type="ORF">WR25_12936</name>
</gene>
<evidence type="ECO:0000313" key="4">
    <source>
        <dbReference type="Proteomes" id="UP000218231"/>
    </source>
</evidence>
<dbReference type="GO" id="GO:0005783">
    <property type="term" value="C:endoplasmic reticulum"/>
    <property type="evidence" value="ECO:0007669"/>
    <property type="project" value="TreeGrafter"/>
</dbReference>
<dbReference type="InterPro" id="IPR001012">
    <property type="entry name" value="UBX_dom"/>
</dbReference>
<accession>A0A2A2LXQ2</accession>
<keyword evidence="1" id="KW-0175">Coiled coil</keyword>
<reference evidence="3 4" key="1">
    <citation type="journal article" date="2017" name="Curr. Biol.">
        <title>Genome architecture and evolution of a unichromosomal asexual nematode.</title>
        <authorList>
            <person name="Fradin H."/>
            <person name="Zegar C."/>
            <person name="Gutwein M."/>
            <person name="Lucas J."/>
            <person name="Kovtun M."/>
            <person name="Corcoran D."/>
            <person name="Baugh L.R."/>
            <person name="Kiontke K."/>
            <person name="Gunsalus K."/>
            <person name="Fitch D.H."/>
            <person name="Piano F."/>
        </authorList>
    </citation>
    <scope>NUCLEOTIDE SEQUENCE [LARGE SCALE GENOMIC DNA]</scope>
    <source>
        <strain evidence="3">PF1309</strain>
    </source>
</reference>
<dbReference type="Pfam" id="PF21021">
    <property type="entry name" value="FAF1"/>
    <property type="match status" value="1"/>
</dbReference>
<evidence type="ECO:0000256" key="1">
    <source>
        <dbReference type="SAM" id="Coils"/>
    </source>
</evidence>
<dbReference type="InterPro" id="IPR029071">
    <property type="entry name" value="Ubiquitin-like_domsf"/>
</dbReference>
<dbReference type="Gene3D" id="3.40.30.10">
    <property type="entry name" value="Glutaredoxin"/>
    <property type="match status" value="1"/>
</dbReference>
<dbReference type="PROSITE" id="PS50033">
    <property type="entry name" value="UBX"/>
    <property type="match status" value="1"/>
</dbReference>
<dbReference type="PANTHER" id="PTHR23322">
    <property type="entry name" value="FAS-ASSOCIATED PROTEIN"/>
    <property type="match status" value="1"/>
</dbReference>
<dbReference type="Proteomes" id="UP000218231">
    <property type="component" value="Unassembled WGS sequence"/>
</dbReference>
<dbReference type="Gene3D" id="3.10.20.90">
    <property type="entry name" value="Phosphatidylinositol 3-kinase Catalytic Subunit, Chain A, domain 1"/>
    <property type="match status" value="1"/>
</dbReference>
<name>A0A2A2LXQ2_9BILA</name>
<dbReference type="AlphaFoldDB" id="A0A2A2LXQ2"/>
<dbReference type="OrthoDB" id="1920064at2759"/>
<dbReference type="InterPro" id="IPR006577">
    <property type="entry name" value="UAS"/>
</dbReference>
<dbReference type="SMART" id="SM00166">
    <property type="entry name" value="UBX"/>
    <property type="match status" value="1"/>
</dbReference>
<protein>
    <recommendedName>
        <fullName evidence="2">UBX domain-containing protein</fullName>
    </recommendedName>
</protein>
<dbReference type="EMBL" id="LIAE01006342">
    <property type="protein sequence ID" value="PAV90953.1"/>
    <property type="molecule type" value="Genomic_DNA"/>
</dbReference>
<dbReference type="InterPro" id="IPR036249">
    <property type="entry name" value="Thioredoxin-like_sf"/>
</dbReference>
<dbReference type="SUPFAM" id="SSF52833">
    <property type="entry name" value="Thioredoxin-like"/>
    <property type="match status" value="1"/>
</dbReference>
<dbReference type="InterPro" id="IPR050730">
    <property type="entry name" value="UBX_domain-protein"/>
</dbReference>
<dbReference type="GO" id="GO:0036503">
    <property type="term" value="P:ERAD pathway"/>
    <property type="evidence" value="ECO:0007669"/>
    <property type="project" value="TreeGrafter"/>
</dbReference>
<dbReference type="STRING" id="2018661.A0A2A2LXQ2"/>
<organism evidence="3 4">
    <name type="scientific">Diploscapter pachys</name>
    <dbReference type="NCBI Taxonomy" id="2018661"/>
    <lineage>
        <taxon>Eukaryota</taxon>
        <taxon>Metazoa</taxon>
        <taxon>Ecdysozoa</taxon>
        <taxon>Nematoda</taxon>
        <taxon>Chromadorea</taxon>
        <taxon>Rhabditida</taxon>
        <taxon>Rhabditina</taxon>
        <taxon>Rhabditomorpha</taxon>
        <taxon>Rhabditoidea</taxon>
        <taxon>Rhabditidae</taxon>
        <taxon>Diploscapter</taxon>
    </lineage>
</organism>
<dbReference type="SUPFAM" id="SSF54236">
    <property type="entry name" value="Ubiquitin-like"/>
    <property type="match status" value="1"/>
</dbReference>
<evidence type="ECO:0000259" key="2">
    <source>
        <dbReference type="PROSITE" id="PS50033"/>
    </source>
</evidence>
<dbReference type="InterPro" id="IPR049483">
    <property type="entry name" value="FAF1_2-like_UAS"/>
</dbReference>
<dbReference type="SMART" id="SM00594">
    <property type="entry name" value="UAS"/>
    <property type="match status" value="1"/>
</dbReference>
<feature type="coiled-coil region" evidence="1">
    <location>
        <begin position="184"/>
        <end position="249"/>
    </location>
</feature>
<proteinExistence type="predicted"/>
<evidence type="ECO:0000313" key="3">
    <source>
        <dbReference type="EMBL" id="PAV90953.1"/>
    </source>
</evidence>
<sequence>MDTNNELPLIPTDCDSVVEGLQNFALVFESRYSNLGHVVPPFCTQPLNVAIEEAFNVPASERRPLALYIHNDKSVAAHLFAQNIICIDAVSQLLRHQYVIWPWDVTYKENEEKLFNFLMSLNMEDVREMMARFRTIDNEKYPLLILLTKDKNKWVEIGVCAGIMETVDTVMDKLMEGIEVNENIKTQELAEEEERRERERIRNEQAREYQMSLETDLAKREQKEKEIREQKEEEQRRIAEQEEAEIKKALMASQLPPEPEEKEKDIIVVRFRLPDGDMATRRFRKSDPLSVLYTFLASKGYNNNGFKFLNSDHPKKDISQLNPKSTFAELNFPAREQIFVEET</sequence>